<protein>
    <submittedName>
        <fullName evidence="3">Uncharacterized protein</fullName>
    </submittedName>
</protein>
<evidence type="ECO:0000256" key="1">
    <source>
        <dbReference type="SAM" id="Phobius"/>
    </source>
</evidence>
<keyword evidence="4" id="KW-1185">Reference proteome</keyword>
<feature type="chain" id="PRO_5002095396" evidence="2">
    <location>
        <begin position="22"/>
        <end position="101"/>
    </location>
</feature>
<feature type="signal peptide" evidence="2">
    <location>
        <begin position="1"/>
        <end position="21"/>
    </location>
</feature>
<keyword evidence="1" id="KW-0472">Membrane</keyword>
<dbReference type="AlphaFoldDB" id="A0A0B2VEY1"/>
<keyword evidence="1" id="KW-1133">Transmembrane helix</keyword>
<dbReference type="EMBL" id="JPKZ01001896">
    <property type="protein sequence ID" value="KHN79565.1"/>
    <property type="molecule type" value="Genomic_DNA"/>
</dbReference>
<name>A0A0B2VEY1_TOXCA</name>
<proteinExistence type="predicted"/>
<keyword evidence="2" id="KW-0732">Signal</keyword>
<dbReference type="Proteomes" id="UP000031036">
    <property type="component" value="Unassembled WGS sequence"/>
</dbReference>
<feature type="transmembrane region" description="Helical" evidence="1">
    <location>
        <begin position="51"/>
        <end position="71"/>
    </location>
</feature>
<feature type="non-terminal residue" evidence="3">
    <location>
        <position position="101"/>
    </location>
</feature>
<comment type="caution">
    <text evidence="3">The sequence shown here is derived from an EMBL/GenBank/DDBJ whole genome shotgun (WGS) entry which is preliminary data.</text>
</comment>
<accession>A0A0B2VEY1</accession>
<evidence type="ECO:0000256" key="2">
    <source>
        <dbReference type="SAM" id="SignalP"/>
    </source>
</evidence>
<sequence>MWTTCSRWLLIWLAFSGVSISDCIPLTGHNGQTDGLVNGTATALNRFKRQFGFGCCCCCCACFPVCCCCCGKRKRRSLGILERKHMQKLRNDLQLIPSTAT</sequence>
<keyword evidence="1" id="KW-0812">Transmembrane</keyword>
<evidence type="ECO:0000313" key="3">
    <source>
        <dbReference type="EMBL" id="KHN79565.1"/>
    </source>
</evidence>
<organism evidence="3 4">
    <name type="scientific">Toxocara canis</name>
    <name type="common">Canine roundworm</name>
    <dbReference type="NCBI Taxonomy" id="6265"/>
    <lineage>
        <taxon>Eukaryota</taxon>
        <taxon>Metazoa</taxon>
        <taxon>Ecdysozoa</taxon>
        <taxon>Nematoda</taxon>
        <taxon>Chromadorea</taxon>
        <taxon>Rhabditida</taxon>
        <taxon>Spirurina</taxon>
        <taxon>Ascaridomorpha</taxon>
        <taxon>Ascaridoidea</taxon>
        <taxon>Toxocaridae</taxon>
        <taxon>Toxocara</taxon>
    </lineage>
</organism>
<evidence type="ECO:0000313" key="4">
    <source>
        <dbReference type="Proteomes" id="UP000031036"/>
    </source>
</evidence>
<gene>
    <name evidence="3" type="ORF">Tcan_00760</name>
</gene>
<reference evidence="3 4" key="1">
    <citation type="submission" date="2014-11" db="EMBL/GenBank/DDBJ databases">
        <title>Genetic blueprint of the zoonotic pathogen Toxocara canis.</title>
        <authorList>
            <person name="Zhu X.-Q."/>
            <person name="Korhonen P.K."/>
            <person name="Cai H."/>
            <person name="Young N.D."/>
            <person name="Nejsum P."/>
            <person name="von Samson-Himmelstjerna G."/>
            <person name="Boag P.R."/>
            <person name="Tan P."/>
            <person name="Li Q."/>
            <person name="Min J."/>
            <person name="Yang Y."/>
            <person name="Wang X."/>
            <person name="Fang X."/>
            <person name="Hall R.S."/>
            <person name="Hofmann A."/>
            <person name="Sternberg P.W."/>
            <person name="Jex A.R."/>
            <person name="Gasser R.B."/>
        </authorList>
    </citation>
    <scope>NUCLEOTIDE SEQUENCE [LARGE SCALE GENOMIC DNA]</scope>
    <source>
        <strain evidence="3">PN_DK_2014</strain>
    </source>
</reference>